<accession>A0A1Y2FNM4</accession>
<reference evidence="1 2" key="1">
    <citation type="submission" date="2016-07" db="EMBL/GenBank/DDBJ databases">
        <title>Pervasive Adenine N6-methylation of Active Genes in Fungi.</title>
        <authorList>
            <consortium name="DOE Joint Genome Institute"/>
            <person name="Mondo S.J."/>
            <person name="Dannebaum R.O."/>
            <person name="Kuo R.C."/>
            <person name="Labutti K."/>
            <person name="Haridas S."/>
            <person name="Kuo A."/>
            <person name="Salamov A."/>
            <person name="Ahrendt S.R."/>
            <person name="Lipzen A."/>
            <person name="Sullivan W."/>
            <person name="Andreopoulos W.B."/>
            <person name="Clum A."/>
            <person name="Lindquist E."/>
            <person name="Daum C."/>
            <person name="Ramamoorthy G.K."/>
            <person name="Gryganskyi A."/>
            <person name="Culley D."/>
            <person name="Magnuson J.K."/>
            <person name="James T.Y."/>
            <person name="O'Malley M.A."/>
            <person name="Stajich J.E."/>
            <person name="Spatafora J.W."/>
            <person name="Visel A."/>
            <person name="Grigoriev I.V."/>
        </authorList>
    </citation>
    <scope>NUCLEOTIDE SEQUENCE [LARGE SCALE GENOMIC DNA]</scope>
    <source>
        <strain evidence="1 2">12-1054</strain>
    </source>
</reference>
<comment type="caution">
    <text evidence="1">The sequence shown here is derived from an EMBL/GenBank/DDBJ whole genome shotgun (WGS) entry which is preliminary data.</text>
</comment>
<dbReference type="GeneID" id="63783152"/>
<dbReference type="AlphaFoldDB" id="A0A1Y2FNM4"/>
<dbReference type="EMBL" id="MCFI01000004">
    <property type="protein sequence ID" value="ORY85529.1"/>
    <property type="molecule type" value="Genomic_DNA"/>
</dbReference>
<evidence type="ECO:0000313" key="1">
    <source>
        <dbReference type="EMBL" id="ORY85529.1"/>
    </source>
</evidence>
<dbReference type="RefSeq" id="XP_040727011.1">
    <property type="nucleotide sequence ID" value="XM_040866553.1"/>
</dbReference>
<name>A0A1Y2FNM4_PROLT</name>
<protein>
    <submittedName>
        <fullName evidence="1">Uncharacterized protein</fullName>
    </submittedName>
</protein>
<sequence length="181" mass="20065">MSTQAGSIRRLAAWFRCTSLHPCFGPPAIRPSAPFECHQTTFVPDKGRMHRSGSYCVESGHSMLQQPLNNSDRTEEYSQHCESSASCPRPSHITNFIESQMRRPCLSYLLPTPTSSLIRDQVGIATKESLKRRERIACYIVPGPLCADECLLFSFYSTVGATSCDHFFAGMGKNATDNHAA</sequence>
<keyword evidence="2" id="KW-1185">Reference proteome</keyword>
<evidence type="ECO:0000313" key="2">
    <source>
        <dbReference type="Proteomes" id="UP000193685"/>
    </source>
</evidence>
<dbReference type="Proteomes" id="UP000193685">
    <property type="component" value="Unassembled WGS sequence"/>
</dbReference>
<organism evidence="1 2">
    <name type="scientific">Protomyces lactucae-debilis</name>
    <dbReference type="NCBI Taxonomy" id="2754530"/>
    <lineage>
        <taxon>Eukaryota</taxon>
        <taxon>Fungi</taxon>
        <taxon>Dikarya</taxon>
        <taxon>Ascomycota</taxon>
        <taxon>Taphrinomycotina</taxon>
        <taxon>Taphrinomycetes</taxon>
        <taxon>Taphrinales</taxon>
        <taxon>Protomycetaceae</taxon>
        <taxon>Protomyces</taxon>
    </lineage>
</organism>
<proteinExistence type="predicted"/>
<gene>
    <name evidence="1" type="ORF">BCR37DRAFT_240876</name>
</gene>